<accession>A0A0D9WUQ1</accession>
<dbReference type="EnsemblPlants" id="LPERR07G00590.1">
    <property type="protein sequence ID" value="LPERR07G00590.1"/>
    <property type="gene ID" value="LPERR07G00590"/>
</dbReference>
<dbReference type="Gene3D" id="3.30.200.20">
    <property type="entry name" value="Phosphorylase Kinase, domain 1"/>
    <property type="match status" value="1"/>
</dbReference>
<evidence type="ECO:0000256" key="2">
    <source>
        <dbReference type="ARBA" id="ARBA00022553"/>
    </source>
</evidence>
<sequence>MPAGSAAGRRSGSRIRSADPVATARCRNDDGRGRWVRASGLVTAAAKTGRRATGSDGGCEPLGWGHWCTLRELEEATTVFTPEHIVGEAEREFKVQVEAIGGVRHKNLVRLLGYCADGAHRCFMAMLDWVAVLGHQGSERGLEPKVLHRDIKLTNILLDKRWNPKVSDFGLAKLLGSDSNYVAIRVMGTFGYVAPEYASTGMLNERSDVHNFGILIMEIISRRSPMAEEYVSQQHRYSKSAIEVSTRMTANFTHRAAGPKLALAEQRARDRVWPWLIMLNALNFSAIFGSGHPVRWRAKARPVI</sequence>
<evidence type="ECO:0000256" key="1">
    <source>
        <dbReference type="ARBA" id="ARBA00004167"/>
    </source>
</evidence>
<evidence type="ECO:0000313" key="12">
    <source>
        <dbReference type="EnsemblPlants" id="LPERR07G00590.1"/>
    </source>
</evidence>
<feature type="region of interest" description="Disordered" evidence="10">
    <location>
        <begin position="1"/>
        <end position="25"/>
    </location>
</feature>
<evidence type="ECO:0000256" key="5">
    <source>
        <dbReference type="ARBA" id="ARBA00022741"/>
    </source>
</evidence>
<evidence type="ECO:0000256" key="9">
    <source>
        <dbReference type="ARBA" id="ARBA00023136"/>
    </source>
</evidence>
<dbReference type="HOGENOM" id="CLU_941251_0_0_1"/>
<evidence type="ECO:0000256" key="7">
    <source>
        <dbReference type="ARBA" id="ARBA00022840"/>
    </source>
</evidence>
<proteinExistence type="predicted"/>
<dbReference type="GO" id="GO:0005524">
    <property type="term" value="F:ATP binding"/>
    <property type="evidence" value="ECO:0007669"/>
    <property type="project" value="UniProtKB-KW"/>
</dbReference>
<keyword evidence="7" id="KW-0067">ATP-binding</keyword>
<dbReference type="AlphaFoldDB" id="A0A0D9WUQ1"/>
<dbReference type="GO" id="GO:0016020">
    <property type="term" value="C:membrane"/>
    <property type="evidence" value="ECO:0007669"/>
    <property type="project" value="UniProtKB-SubCell"/>
</dbReference>
<dbReference type="SMART" id="SM00220">
    <property type="entry name" value="S_TKc"/>
    <property type="match status" value="1"/>
</dbReference>
<name>A0A0D9WUQ1_9ORYZ</name>
<dbReference type="SUPFAM" id="SSF56112">
    <property type="entry name" value="Protein kinase-like (PK-like)"/>
    <property type="match status" value="1"/>
</dbReference>
<evidence type="ECO:0000313" key="13">
    <source>
        <dbReference type="Proteomes" id="UP000032180"/>
    </source>
</evidence>
<dbReference type="Gene3D" id="1.10.510.10">
    <property type="entry name" value="Transferase(Phosphotransferase) domain 1"/>
    <property type="match status" value="1"/>
</dbReference>
<dbReference type="PROSITE" id="PS00108">
    <property type="entry name" value="PROTEIN_KINASE_ST"/>
    <property type="match status" value="1"/>
</dbReference>
<protein>
    <recommendedName>
        <fullName evidence="11">Protein kinase domain-containing protein</fullName>
    </recommendedName>
</protein>
<keyword evidence="13" id="KW-1185">Reference proteome</keyword>
<feature type="compositionally biased region" description="Low complexity" evidence="10">
    <location>
        <begin position="1"/>
        <end position="10"/>
    </location>
</feature>
<evidence type="ECO:0000256" key="3">
    <source>
        <dbReference type="ARBA" id="ARBA00022679"/>
    </source>
</evidence>
<reference evidence="12" key="3">
    <citation type="submission" date="2015-04" db="UniProtKB">
        <authorList>
            <consortium name="EnsemblPlants"/>
        </authorList>
    </citation>
    <scope>IDENTIFICATION</scope>
</reference>
<keyword evidence="3" id="KW-0808">Transferase</keyword>
<dbReference type="Proteomes" id="UP000032180">
    <property type="component" value="Chromosome 7"/>
</dbReference>
<feature type="domain" description="Protein kinase" evidence="11">
    <location>
        <begin position="1"/>
        <end position="304"/>
    </location>
</feature>
<dbReference type="PANTHER" id="PTHR47984">
    <property type="entry name" value="OS01G0323000 PROTEIN"/>
    <property type="match status" value="1"/>
</dbReference>
<dbReference type="PROSITE" id="PS50011">
    <property type="entry name" value="PROTEIN_KINASE_DOM"/>
    <property type="match status" value="1"/>
</dbReference>
<evidence type="ECO:0000256" key="8">
    <source>
        <dbReference type="ARBA" id="ARBA00022989"/>
    </source>
</evidence>
<keyword evidence="8" id="KW-1133">Transmembrane helix</keyword>
<keyword evidence="4" id="KW-0812">Transmembrane</keyword>
<dbReference type="STRING" id="77586.A0A0D9WUQ1"/>
<keyword evidence="9" id="KW-0472">Membrane</keyword>
<dbReference type="GO" id="GO:0004672">
    <property type="term" value="F:protein kinase activity"/>
    <property type="evidence" value="ECO:0007669"/>
    <property type="project" value="InterPro"/>
</dbReference>
<comment type="subcellular location">
    <subcellularLocation>
        <location evidence="1">Membrane</location>
        <topology evidence="1">Single-pass membrane protein</topology>
    </subcellularLocation>
</comment>
<evidence type="ECO:0000256" key="6">
    <source>
        <dbReference type="ARBA" id="ARBA00022777"/>
    </source>
</evidence>
<dbReference type="InterPro" id="IPR000719">
    <property type="entry name" value="Prot_kinase_dom"/>
</dbReference>
<reference evidence="13" key="2">
    <citation type="submission" date="2013-12" db="EMBL/GenBank/DDBJ databases">
        <authorList>
            <person name="Yu Y."/>
            <person name="Lee S."/>
            <person name="de Baynast K."/>
            <person name="Wissotski M."/>
            <person name="Liu L."/>
            <person name="Talag J."/>
            <person name="Goicoechea J."/>
            <person name="Angelova A."/>
            <person name="Jetty R."/>
            <person name="Kudrna D."/>
            <person name="Golser W."/>
            <person name="Rivera L."/>
            <person name="Zhang J."/>
            <person name="Wing R."/>
        </authorList>
    </citation>
    <scope>NUCLEOTIDE SEQUENCE</scope>
</reference>
<keyword evidence="2" id="KW-0597">Phosphoprotein</keyword>
<reference evidence="12 13" key="1">
    <citation type="submission" date="2012-08" db="EMBL/GenBank/DDBJ databases">
        <title>Oryza genome evolution.</title>
        <authorList>
            <person name="Wing R.A."/>
        </authorList>
    </citation>
    <scope>NUCLEOTIDE SEQUENCE</scope>
</reference>
<dbReference type="InterPro" id="IPR052232">
    <property type="entry name" value="RLK_Ser/Thr-Kinase"/>
</dbReference>
<evidence type="ECO:0000259" key="11">
    <source>
        <dbReference type="PROSITE" id="PS50011"/>
    </source>
</evidence>
<keyword evidence="5" id="KW-0547">Nucleotide-binding</keyword>
<dbReference type="PANTHER" id="PTHR47984:SF10">
    <property type="entry name" value="PROTEIN KINASE SUPERFAMILY PROTEIN"/>
    <property type="match status" value="1"/>
</dbReference>
<dbReference type="Pfam" id="PF00069">
    <property type="entry name" value="Pkinase"/>
    <property type="match status" value="1"/>
</dbReference>
<evidence type="ECO:0000256" key="4">
    <source>
        <dbReference type="ARBA" id="ARBA00022692"/>
    </source>
</evidence>
<dbReference type="InterPro" id="IPR011009">
    <property type="entry name" value="Kinase-like_dom_sf"/>
</dbReference>
<organism evidence="12 13">
    <name type="scientific">Leersia perrieri</name>
    <dbReference type="NCBI Taxonomy" id="77586"/>
    <lineage>
        <taxon>Eukaryota</taxon>
        <taxon>Viridiplantae</taxon>
        <taxon>Streptophyta</taxon>
        <taxon>Embryophyta</taxon>
        <taxon>Tracheophyta</taxon>
        <taxon>Spermatophyta</taxon>
        <taxon>Magnoliopsida</taxon>
        <taxon>Liliopsida</taxon>
        <taxon>Poales</taxon>
        <taxon>Poaceae</taxon>
        <taxon>BOP clade</taxon>
        <taxon>Oryzoideae</taxon>
        <taxon>Oryzeae</taxon>
        <taxon>Oryzinae</taxon>
        <taxon>Leersia</taxon>
    </lineage>
</organism>
<dbReference type="eggNOG" id="KOG1187">
    <property type="taxonomic scope" value="Eukaryota"/>
</dbReference>
<dbReference type="InterPro" id="IPR008271">
    <property type="entry name" value="Ser/Thr_kinase_AS"/>
</dbReference>
<keyword evidence="6" id="KW-0418">Kinase</keyword>
<evidence type="ECO:0000256" key="10">
    <source>
        <dbReference type="SAM" id="MobiDB-lite"/>
    </source>
</evidence>
<dbReference type="Gramene" id="LPERR07G00590.1">
    <property type="protein sequence ID" value="LPERR07G00590.1"/>
    <property type="gene ID" value="LPERR07G00590"/>
</dbReference>